<organism evidence="4">
    <name type="scientific">Timema monikensis</name>
    <dbReference type="NCBI Taxonomy" id="170555"/>
    <lineage>
        <taxon>Eukaryota</taxon>
        <taxon>Metazoa</taxon>
        <taxon>Ecdysozoa</taxon>
        <taxon>Arthropoda</taxon>
        <taxon>Hexapoda</taxon>
        <taxon>Insecta</taxon>
        <taxon>Pterygota</taxon>
        <taxon>Neoptera</taxon>
        <taxon>Polyneoptera</taxon>
        <taxon>Phasmatodea</taxon>
        <taxon>Timematodea</taxon>
        <taxon>Timematoidea</taxon>
        <taxon>Timematidae</taxon>
        <taxon>Timema</taxon>
    </lineage>
</organism>
<feature type="region of interest" description="Disordered" evidence="2">
    <location>
        <begin position="217"/>
        <end position="240"/>
    </location>
</feature>
<sequence>MKTRYFSVLTTQPELLYGLGEDGNISSAHDDTAPNIDVHTRYTDAFEVTGVKMGGCSCRGTASRADAGGAGLPWGVCREPLELAYFKRTTPGEQRCANMHLQQVAKELGVWYCTPPQNILIINNTPVHLELGIQPVIINGPTSQQGSFKTPKVGEIKRGNSSVLANQHQSTRLPEAGVVVKHRVLLPVRVIRLSTNYTNGLGIGKVELKEVNPHLRGGRVENHLGKTTPSSPDRDSNLDLPVLSSRAQHDKRPSAVSCQSAPKKPWGYCNHLYSSPMASLVLSDSSQLTDNSFEKTTASQTELEALGVEPETSGPEVTSCNVLIAEPGSWEMHLWLAPVVFQWAGSIYLQHYLYNAEMLYWNLLTAVDDTGTVKHRHLSKSRFRIFDDHNIFISRCRDKATGRRGEERLAGMVREGDEGWEESTRCRLESRLKEGGGCKGQNDKYRDIRIRHWILARARERSVKQKALFNASAREWARVLVNGVMSSTTPELHQTWDGSSCCYLSPSMSESMLYLWNWGDEHLKGDESPSSISTACSEAGIRQRTSQLESKRGRPRAEIISHLIVEGSTSPSAIKCTYCNRVFPREKSLQAHLRTHTERTGRENLTFILADPESSVGPRKQEFLDQVSISGKIRDVQLTNEEQEFHTENAHILVTILVATEHSLRVVSEKLINAYILVKSHSCEMRFTHANRHCPQHPFGGIHRSDDFVLRPVESNPEQSSEVLRWLERYKLEREERTPSKTPTKITQKRYKTKKREIENENTSSPLKKPKFRKDLSNEMEQQENREQITVADTRDSGPRQTTDVQQSVRSGCSLLLLHFSPRRDVETYPTRHHWRKDQSNQTINSPLSSVNYTSSDNSLPSPSNRFPVSSPKYARDVQLHERPQVPEPTRSPPASNDWDALHRGPSQHIVHDELQLIRSRGRNPLLVPRLSHMCRKPIASGSQPALHYAIWFHTRHDWGDGTQDVLEIAKNIEPNTLTTSTGKERSKPLDMKAGPLAFTSPSWTSLFRRDWVGGSLRFALNAFFRVTIFLGSPSLVLPQGTSGTHLCGLTCTATHPNLQSPKGRIERLDNGPQGEFGGVPRGGLLGGTGGGGDFNEGVNPCTNFGATITALPVCASSLLRPCEGPGSELPVRFGSTVPADSKVSAATKDSVTPFLGTTRTILGS</sequence>
<feature type="compositionally biased region" description="Basic and acidic residues" evidence="2">
    <location>
        <begin position="773"/>
        <end position="798"/>
    </location>
</feature>
<dbReference type="PROSITE" id="PS00028">
    <property type="entry name" value="ZINC_FINGER_C2H2_1"/>
    <property type="match status" value="1"/>
</dbReference>
<evidence type="ECO:0000256" key="2">
    <source>
        <dbReference type="SAM" id="MobiDB-lite"/>
    </source>
</evidence>
<evidence type="ECO:0000256" key="1">
    <source>
        <dbReference type="PROSITE-ProRule" id="PRU00042"/>
    </source>
</evidence>
<feature type="compositionally biased region" description="Polar residues" evidence="2">
    <location>
        <begin position="840"/>
        <end position="868"/>
    </location>
</feature>
<keyword evidence="1" id="KW-0479">Metal-binding</keyword>
<dbReference type="GO" id="GO:0008270">
    <property type="term" value="F:zinc ion binding"/>
    <property type="evidence" value="ECO:0007669"/>
    <property type="project" value="UniProtKB-KW"/>
</dbReference>
<dbReference type="EMBL" id="OB792789">
    <property type="protein sequence ID" value="CAD7424436.1"/>
    <property type="molecule type" value="Genomic_DNA"/>
</dbReference>
<name>A0A7R9E191_9NEOP</name>
<dbReference type="InterPro" id="IPR013087">
    <property type="entry name" value="Znf_C2H2_type"/>
</dbReference>
<reference evidence="4" key="1">
    <citation type="submission" date="2020-11" db="EMBL/GenBank/DDBJ databases">
        <authorList>
            <person name="Tran Van P."/>
        </authorList>
    </citation>
    <scope>NUCLEOTIDE SEQUENCE</scope>
</reference>
<gene>
    <name evidence="4" type="ORF">TMSB3V08_LOCUS1384</name>
</gene>
<dbReference type="PROSITE" id="PS50157">
    <property type="entry name" value="ZINC_FINGER_C2H2_2"/>
    <property type="match status" value="1"/>
</dbReference>
<dbReference type="Pfam" id="PF00096">
    <property type="entry name" value="zf-C2H2"/>
    <property type="match status" value="1"/>
</dbReference>
<keyword evidence="1" id="KW-0863">Zinc-finger</keyword>
<dbReference type="SMART" id="SM00355">
    <property type="entry name" value="ZnF_C2H2"/>
    <property type="match status" value="1"/>
</dbReference>
<dbReference type="AlphaFoldDB" id="A0A7R9E191"/>
<feature type="region of interest" description="Disordered" evidence="2">
    <location>
        <begin position="829"/>
        <end position="871"/>
    </location>
</feature>
<dbReference type="Gene3D" id="3.30.160.60">
    <property type="entry name" value="Classic Zinc Finger"/>
    <property type="match status" value="1"/>
</dbReference>
<protein>
    <recommendedName>
        <fullName evidence="3">C2H2-type domain-containing protein</fullName>
    </recommendedName>
</protein>
<proteinExistence type="predicted"/>
<feature type="domain" description="C2H2-type" evidence="3">
    <location>
        <begin position="574"/>
        <end position="601"/>
    </location>
</feature>
<evidence type="ECO:0000313" key="4">
    <source>
        <dbReference type="EMBL" id="CAD7424436.1"/>
    </source>
</evidence>
<evidence type="ECO:0000259" key="3">
    <source>
        <dbReference type="PROSITE" id="PS50157"/>
    </source>
</evidence>
<accession>A0A7R9E191</accession>
<feature type="compositionally biased region" description="Polar residues" evidence="2">
    <location>
        <begin position="799"/>
        <end position="809"/>
    </location>
</feature>
<feature type="region of interest" description="Disordered" evidence="2">
    <location>
        <begin position="734"/>
        <end position="809"/>
    </location>
</feature>
<keyword evidence="1" id="KW-0862">Zinc</keyword>